<protein>
    <recommendedName>
        <fullName evidence="1">YhdP central domain-containing protein</fullName>
    </recommendedName>
</protein>
<reference evidence="2 3" key="1">
    <citation type="submission" date="2020-04" db="EMBL/GenBank/DDBJ databases">
        <title>Whole-genome sequencing of Vibrio spp. from China reveals different genetic environments of blaCTX-M-14 among diverse lineages.</title>
        <authorList>
            <person name="Zheng Z."/>
            <person name="Ye L."/>
            <person name="Chen S."/>
        </authorList>
    </citation>
    <scope>NUCLEOTIDE SEQUENCE [LARGE SCALE GENOMIC DNA]</scope>
    <source>
        <strain evidence="2 3">Vb0551</strain>
    </source>
</reference>
<evidence type="ECO:0000313" key="2">
    <source>
        <dbReference type="EMBL" id="NMU81344.1"/>
    </source>
</evidence>
<feature type="domain" description="YhdP central" evidence="1">
    <location>
        <begin position="3"/>
        <end position="95"/>
    </location>
</feature>
<proteinExistence type="predicted"/>
<evidence type="ECO:0000259" key="1">
    <source>
        <dbReference type="Pfam" id="PF13116"/>
    </source>
</evidence>
<accession>A0A7Y0SD85</accession>
<feature type="non-terminal residue" evidence="2">
    <location>
        <position position="95"/>
    </location>
</feature>
<dbReference type="EMBL" id="JABCLB010000104">
    <property type="protein sequence ID" value="NMU81344.1"/>
    <property type="molecule type" value="Genomic_DNA"/>
</dbReference>
<gene>
    <name evidence="2" type="ORF">HKB16_00460</name>
</gene>
<dbReference type="InterPro" id="IPR025263">
    <property type="entry name" value="YhdP_central"/>
</dbReference>
<sequence length="95" mass="10811">VNQAKAKVTVIDDVFPYGDVFQAPLNIKQGEVDIIWQQDDAGWRLWSDKVTAATPDLQVLGAFRLDFPKEQSPFLSFYAEADLYNAGETWRYLPT</sequence>
<dbReference type="Proteomes" id="UP000518904">
    <property type="component" value="Unassembled WGS sequence"/>
</dbReference>
<dbReference type="AlphaFoldDB" id="A0A7Y0SD85"/>
<dbReference type="PANTHER" id="PTHR38690">
    <property type="entry name" value="PROTEASE-RELATED"/>
    <property type="match status" value="1"/>
</dbReference>
<feature type="non-terminal residue" evidence="2">
    <location>
        <position position="1"/>
    </location>
</feature>
<comment type="caution">
    <text evidence="2">The sequence shown here is derived from an EMBL/GenBank/DDBJ whole genome shotgun (WGS) entry which is preliminary data.</text>
</comment>
<organism evidence="2 3">
    <name type="scientific">Vibrio parahaemolyticus</name>
    <dbReference type="NCBI Taxonomy" id="670"/>
    <lineage>
        <taxon>Bacteria</taxon>
        <taxon>Pseudomonadati</taxon>
        <taxon>Pseudomonadota</taxon>
        <taxon>Gammaproteobacteria</taxon>
        <taxon>Vibrionales</taxon>
        <taxon>Vibrionaceae</taxon>
        <taxon>Vibrio</taxon>
    </lineage>
</organism>
<dbReference type="PANTHER" id="PTHR38690:SF1">
    <property type="entry name" value="PROTEASE"/>
    <property type="match status" value="1"/>
</dbReference>
<dbReference type="InterPro" id="IPR011836">
    <property type="entry name" value="YhdP"/>
</dbReference>
<evidence type="ECO:0000313" key="3">
    <source>
        <dbReference type="Proteomes" id="UP000518904"/>
    </source>
</evidence>
<name>A0A7Y0SD85_VIBPH</name>
<dbReference type="Pfam" id="PF13116">
    <property type="entry name" value="YhdP"/>
    <property type="match status" value="1"/>
</dbReference>